<dbReference type="eggNOG" id="COG3600">
    <property type="taxonomic scope" value="Bacteria"/>
</dbReference>
<gene>
    <name evidence="2" type="ORF">OA238_c09760</name>
</gene>
<feature type="domain" description="Antitoxin SocA-like Panacea" evidence="1">
    <location>
        <begin position="6"/>
        <end position="78"/>
    </location>
</feature>
<dbReference type="KEGG" id="oar:OA238_c09760"/>
<evidence type="ECO:0000313" key="3">
    <source>
        <dbReference type="Proteomes" id="UP000004688"/>
    </source>
</evidence>
<dbReference type="InterPro" id="IPR025272">
    <property type="entry name" value="SocA_Panacea"/>
</dbReference>
<organism evidence="2 3">
    <name type="scientific">Octadecabacter arcticus 238</name>
    <dbReference type="NCBI Taxonomy" id="391616"/>
    <lineage>
        <taxon>Bacteria</taxon>
        <taxon>Pseudomonadati</taxon>
        <taxon>Pseudomonadota</taxon>
        <taxon>Alphaproteobacteria</taxon>
        <taxon>Rhodobacterales</taxon>
        <taxon>Roseobacteraceae</taxon>
        <taxon>Octadecabacter</taxon>
    </lineage>
</organism>
<name>M9REY2_9RHOB</name>
<reference evidence="2 3" key="1">
    <citation type="journal article" date="2013" name="PLoS ONE">
        <title>Poles Apart: Arctic and Antarctic Octadecabacter strains Share High Genome Plasticity and a New Type of Xanthorhodopsin.</title>
        <authorList>
            <person name="Vollmers J."/>
            <person name="Voget S."/>
            <person name="Dietrich S."/>
            <person name="Gollnow K."/>
            <person name="Smits M."/>
            <person name="Meyer K."/>
            <person name="Brinkhoff T."/>
            <person name="Simon M."/>
            <person name="Daniel R."/>
        </authorList>
    </citation>
    <scope>NUCLEOTIDE SEQUENCE [LARGE SCALE GENOMIC DNA]</scope>
    <source>
        <strain evidence="2 3">238</strain>
    </source>
</reference>
<accession>M9REY2</accession>
<sequence length="86" mass="9651">MTTEGPEIWKHGPVFDSLYHAFKVFGRKPITAPQSSNPFAAPENVDQDDENTRNLVTWIWGRYGHLSGFALSDLTHKDGTKASCRC</sequence>
<proteinExistence type="predicted"/>
<evidence type="ECO:0000259" key="1">
    <source>
        <dbReference type="Pfam" id="PF13274"/>
    </source>
</evidence>
<dbReference type="AlphaFoldDB" id="M9REY2"/>
<evidence type="ECO:0000313" key="2">
    <source>
        <dbReference type="EMBL" id="AGI71174.1"/>
    </source>
</evidence>
<protein>
    <recommendedName>
        <fullName evidence="1">Antitoxin SocA-like Panacea domain-containing protein</fullName>
    </recommendedName>
</protein>
<dbReference type="Pfam" id="PF13274">
    <property type="entry name" value="SocA_Panacea"/>
    <property type="match status" value="1"/>
</dbReference>
<dbReference type="Proteomes" id="UP000004688">
    <property type="component" value="Chromosome"/>
</dbReference>
<dbReference type="HOGENOM" id="CLU_2494849_0_0_5"/>
<dbReference type="EMBL" id="CP003742">
    <property type="protein sequence ID" value="AGI71174.1"/>
    <property type="molecule type" value="Genomic_DNA"/>
</dbReference>
<keyword evidence="3" id="KW-1185">Reference proteome</keyword>